<evidence type="ECO:0000313" key="2">
    <source>
        <dbReference type="Proteomes" id="UP000078597"/>
    </source>
</evidence>
<protein>
    <recommendedName>
        <fullName evidence="3">RNA transcription, translation and transport factor protein</fullName>
    </recommendedName>
</protein>
<name>A0A1A8W292_PLAMA</name>
<dbReference type="Proteomes" id="UP000078597">
    <property type="component" value="Unassembled WGS sequence"/>
</dbReference>
<gene>
    <name evidence="1" type="ORF">PMALA_012180</name>
</gene>
<dbReference type="Pfam" id="PF10036">
    <property type="entry name" value="RLL"/>
    <property type="match status" value="1"/>
</dbReference>
<reference evidence="2" key="1">
    <citation type="submission" date="2016-05" db="EMBL/GenBank/DDBJ databases">
        <authorList>
            <person name="Naeem Raeece"/>
        </authorList>
    </citation>
    <scope>NUCLEOTIDE SEQUENCE [LARGE SCALE GENOMIC DNA]</scope>
</reference>
<organism evidence="1 2">
    <name type="scientific">Plasmodium malariae</name>
    <dbReference type="NCBI Taxonomy" id="5858"/>
    <lineage>
        <taxon>Eukaryota</taxon>
        <taxon>Sar</taxon>
        <taxon>Alveolata</taxon>
        <taxon>Apicomplexa</taxon>
        <taxon>Aconoidasida</taxon>
        <taxon>Haemosporida</taxon>
        <taxon>Plasmodiidae</taxon>
        <taxon>Plasmodium</taxon>
        <taxon>Plasmodium (Plasmodium)</taxon>
    </lineage>
</organism>
<evidence type="ECO:0008006" key="3">
    <source>
        <dbReference type="Google" id="ProtNLM"/>
    </source>
</evidence>
<sequence>MNSLGRKLKLMNYENIDIGKDDFYHMVLKLEEEKIRLYKPKEREKINYMKEKNYVEHILKYLKKLNINTTNINKSNINDAEVRTYILNNLTTLALIDDYKDLIHFDNHEDDDNDNANVENRETHNALNVSEKNNEINSKHKDETKDITLVNFFELNYLNCRDKEEQMTRIITLNVLTEKINDIFKANNIPLLECNNNSNNSNNYNRLHDIISALHLIKEKLKDKKKIYNADYENLFNFNITVSNNNLKDFVYIIKYIFNEVLKERKTHIKNILNEIQILTYNPVIDIKQGKVGR</sequence>
<dbReference type="EMBL" id="FLQW01000667">
    <property type="protein sequence ID" value="SBS85262.1"/>
    <property type="molecule type" value="Genomic_DNA"/>
</dbReference>
<evidence type="ECO:0000313" key="1">
    <source>
        <dbReference type="EMBL" id="SBS85262.1"/>
    </source>
</evidence>
<dbReference type="VEuPathDB" id="PlasmoDB:PmUG01_09022000"/>
<proteinExistence type="predicted"/>
<accession>A0A1A8W292</accession>
<dbReference type="AlphaFoldDB" id="A0A1A8W292"/>
<dbReference type="InterPro" id="IPR019265">
    <property type="entry name" value="RTRAF"/>
</dbReference>